<evidence type="ECO:0000259" key="2">
    <source>
        <dbReference type="Pfam" id="PF10180"/>
    </source>
</evidence>
<feature type="region of interest" description="Disordered" evidence="1">
    <location>
        <begin position="1"/>
        <end position="118"/>
    </location>
</feature>
<dbReference type="InterPro" id="IPR019327">
    <property type="entry name" value="WKF"/>
</dbReference>
<feature type="compositionally biased region" description="Basic and acidic residues" evidence="1">
    <location>
        <begin position="38"/>
        <end position="47"/>
    </location>
</feature>
<dbReference type="Pfam" id="PF10180">
    <property type="entry name" value="WKF"/>
    <property type="match status" value="1"/>
</dbReference>
<dbReference type="AlphaFoldDB" id="A0AAV3ZNI1"/>
<evidence type="ECO:0000313" key="3">
    <source>
        <dbReference type="EMBL" id="GFN96868.1"/>
    </source>
</evidence>
<evidence type="ECO:0000256" key="1">
    <source>
        <dbReference type="SAM" id="MobiDB-lite"/>
    </source>
</evidence>
<feature type="domain" description="WKF" evidence="2">
    <location>
        <begin position="216"/>
        <end position="277"/>
    </location>
</feature>
<feature type="compositionally biased region" description="Basic and acidic residues" evidence="1">
    <location>
        <begin position="193"/>
        <end position="208"/>
    </location>
</feature>
<keyword evidence="4" id="KW-1185">Reference proteome</keyword>
<feature type="compositionally biased region" description="Basic residues" evidence="1">
    <location>
        <begin position="98"/>
        <end position="107"/>
    </location>
</feature>
<gene>
    <name evidence="3" type="ORF">PoB_002337400</name>
</gene>
<feature type="compositionally biased region" description="Basic residues" evidence="1">
    <location>
        <begin position="183"/>
        <end position="192"/>
    </location>
</feature>
<sequence>MSRKRKSSSEAYETPTKKSVDDSNVDENGTNLANSLSKSKDSFTRHEKSIKKKTKAKEKKSEISEKIDGPGGENDMNKESPILYKESKAIQIFEEYSKKKKKRKKDKNRSSEINFDLQNEAGRLENTVSNTFGSTSVQNLVDGHVPAEIGSVDTAILKQASVNLGLPLADTAQQDTSATSEKMKKKKKKKDKEKKEKKTKASEEVNHSTPDDSAINYLHLWHSDRGAWKFNKRFQVRLIHNMYNNNKLTDGDFEILLLYLDGMQGKSRDKTRDEAGKIVTEESEANDPVMQERARQVFQMLS</sequence>
<feature type="compositionally biased region" description="Basic and acidic residues" evidence="1">
    <location>
        <begin position="59"/>
        <end position="68"/>
    </location>
</feature>
<dbReference type="Proteomes" id="UP000735302">
    <property type="component" value="Unassembled WGS sequence"/>
</dbReference>
<comment type="caution">
    <text evidence="3">The sequence shown here is derived from an EMBL/GenBank/DDBJ whole genome shotgun (WGS) entry which is preliminary data.</text>
</comment>
<protein>
    <submittedName>
        <fullName evidence="3">Chromosome 7 open reading frame 50</fullName>
    </submittedName>
</protein>
<organism evidence="3 4">
    <name type="scientific">Plakobranchus ocellatus</name>
    <dbReference type="NCBI Taxonomy" id="259542"/>
    <lineage>
        <taxon>Eukaryota</taxon>
        <taxon>Metazoa</taxon>
        <taxon>Spiralia</taxon>
        <taxon>Lophotrochozoa</taxon>
        <taxon>Mollusca</taxon>
        <taxon>Gastropoda</taxon>
        <taxon>Heterobranchia</taxon>
        <taxon>Euthyneura</taxon>
        <taxon>Panpulmonata</taxon>
        <taxon>Sacoglossa</taxon>
        <taxon>Placobranchoidea</taxon>
        <taxon>Plakobranchidae</taxon>
        <taxon>Plakobranchus</taxon>
    </lineage>
</organism>
<dbReference type="PANTHER" id="PTHR22306:SF2">
    <property type="entry name" value="CHROMOSOME 7 OPEN READING FRAME 50"/>
    <property type="match status" value="1"/>
</dbReference>
<dbReference type="PANTHER" id="PTHR22306">
    <property type="entry name" value="CHROMOSOME 7 OPEN READING FRAME 50"/>
    <property type="match status" value="1"/>
</dbReference>
<dbReference type="EMBL" id="BLXT01002711">
    <property type="protein sequence ID" value="GFN96868.1"/>
    <property type="molecule type" value="Genomic_DNA"/>
</dbReference>
<feature type="compositionally biased region" description="Basic residues" evidence="1">
    <location>
        <begin position="48"/>
        <end position="58"/>
    </location>
</feature>
<reference evidence="3 4" key="1">
    <citation type="journal article" date="2021" name="Elife">
        <title>Chloroplast acquisition without the gene transfer in kleptoplastic sea slugs, Plakobranchus ocellatus.</title>
        <authorList>
            <person name="Maeda T."/>
            <person name="Takahashi S."/>
            <person name="Yoshida T."/>
            <person name="Shimamura S."/>
            <person name="Takaki Y."/>
            <person name="Nagai Y."/>
            <person name="Toyoda A."/>
            <person name="Suzuki Y."/>
            <person name="Arimoto A."/>
            <person name="Ishii H."/>
            <person name="Satoh N."/>
            <person name="Nishiyama T."/>
            <person name="Hasebe M."/>
            <person name="Maruyama T."/>
            <person name="Minagawa J."/>
            <person name="Obokata J."/>
            <person name="Shigenobu S."/>
        </authorList>
    </citation>
    <scope>NUCLEOTIDE SEQUENCE [LARGE SCALE GENOMIC DNA]</scope>
</reference>
<feature type="compositionally biased region" description="Polar residues" evidence="1">
    <location>
        <begin position="26"/>
        <end position="37"/>
    </location>
</feature>
<evidence type="ECO:0000313" key="4">
    <source>
        <dbReference type="Proteomes" id="UP000735302"/>
    </source>
</evidence>
<name>A0AAV3ZNI1_9GAST</name>
<accession>A0AAV3ZNI1</accession>
<proteinExistence type="predicted"/>
<feature type="region of interest" description="Disordered" evidence="1">
    <location>
        <begin position="172"/>
        <end position="208"/>
    </location>
</feature>